<reference evidence="2" key="1">
    <citation type="journal article" date="2023" name="Plant J.">
        <title>The genome of the king protea, Protea cynaroides.</title>
        <authorList>
            <person name="Chang J."/>
            <person name="Duong T.A."/>
            <person name="Schoeman C."/>
            <person name="Ma X."/>
            <person name="Roodt D."/>
            <person name="Barker N."/>
            <person name="Li Z."/>
            <person name="Van de Peer Y."/>
            <person name="Mizrachi E."/>
        </authorList>
    </citation>
    <scope>NUCLEOTIDE SEQUENCE</scope>
    <source>
        <tissue evidence="2">Young leaves</tissue>
    </source>
</reference>
<accession>A0A9Q0GNI7</accession>
<protein>
    <submittedName>
        <fullName evidence="2">Uncharacterized protein</fullName>
    </submittedName>
</protein>
<feature type="compositionally biased region" description="Basic and acidic residues" evidence="1">
    <location>
        <begin position="37"/>
        <end position="46"/>
    </location>
</feature>
<feature type="region of interest" description="Disordered" evidence="1">
    <location>
        <begin position="22"/>
        <end position="58"/>
    </location>
</feature>
<evidence type="ECO:0000256" key="1">
    <source>
        <dbReference type="SAM" id="MobiDB-lite"/>
    </source>
</evidence>
<proteinExistence type="predicted"/>
<dbReference type="EMBL" id="JAMYWD010000012">
    <property type="protein sequence ID" value="KAJ4951141.1"/>
    <property type="molecule type" value="Genomic_DNA"/>
</dbReference>
<gene>
    <name evidence="2" type="ORF">NE237_027973</name>
</gene>
<keyword evidence="3" id="KW-1185">Reference proteome</keyword>
<sequence length="112" mass="12376">MVAWTGIEHFLGRFDPPPVSLCDEPEDSVIGSSSSGVRRDLGESSVRRSRSPATRPAIGRSLSSKAVRSLLGSPHWAKTTERDQRTRKMTEDIIAFHAHVEFLQAQVFCGIL</sequence>
<name>A0A9Q0GNI7_9MAGN</name>
<evidence type="ECO:0000313" key="3">
    <source>
        <dbReference type="Proteomes" id="UP001141806"/>
    </source>
</evidence>
<dbReference type="AlphaFoldDB" id="A0A9Q0GNI7"/>
<organism evidence="2 3">
    <name type="scientific">Protea cynaroides</name>
    <dbReference type="NCBI Taxonomy" id="273540"/>
    <lineage>
        <taxon>Eukaryota</taxon>
        <taxon>Viridiplantae</taxon>
        <taxon>Streptophyta</taxon>
        <taxon>Embryophyta</taxon>
        <taxon>Tracheophyta</taxon>
        <taxon>Spermatophyta</taxon>
        <taxon>Magnoliopsida</taxon>
        <taxon>Proteales</taxon>
        <taxon>Proteaceae</taxon>
        <taxon>Protea</taxon>
    </lineage>
</organism>
<dbReference type="Proteomes" id="UP001141806">
    <property type="component" value="Unassembled WGS sequence"/>
</dbReference>
<dbReference type="OrthoDB" id="1922230at2759"/>
<evidence type="ECO:0000313" key="2">
    <source>
        <dbReference type="EMBL" id="KAJ4951141.1"/>
    </source>
</evidence>
<comment type="caution">
    <text evidence="2">The sequence shown here is derived from an EMBL/GenBank/DDBJ whole genome shotgun (WGS) entry which is preliminary data.</text>
</comment>